<evidence type="ECO:0000313" key="3">
    <source>
        <dbReference type="Proteomes" id="UP000193411"/>
    </source>
</evidence>
<dbReference type="Pfam" id="PF24652">
    <property type="entry name" value="CEP76_C"/>
    <property type="match status" value="1"/>
</dbReference>
<accession>A0A1Y2HLS0</accession>
<comment type="caution">
    <text evidence="2">The sequence shown here is derived from an EMBL/GenBank/DDBJ whole genome shotgun (WGS) entry which is preliminary data.</text>
</comment>
<evidence type="ECO:0000259" key="1">
    <source>
        <dbReference type="Pfam" id="PF24652"/>
    </source>
</evidence>
<dbReference type="AlphaFoldDB" id="A0A1Y2HLS0"/>
<sequence>MLAPHAALQTASVTSDLDRAVLLTCIARGMRYRAAIVIGAGTLGTRLGVAVYDTDDNKRPSVYELPVPPLDQHWRPVIADAVGFSVAVAVTPTCVYANESGMAGSKCDWRLETWRRLGPQANVDTMLEPDRGHTLTAAWVKSASPVRVESVAESPLWANQIHMFGPRAGSSVCDMSPRVAETQVAQAIQAWLVEQRGYLELDTTWDPELAHVLGQHLRARASGDASGSPGGGHAFDLTRVIRRTIPCGWMFRGAPHTTVTCPLGTHKLAVEVLVRRVMGEWARYAPAQAMVWEADTRARWAVAVVLEDAVGEGMDGGVFGCWVMVGVALPEAAEGESESKSHYHLPALARPRL</sequence>
<gene>
    <name evidence="2" type="ORF">BCR44DRAFT_33595</name>
</gene>
<name>A0A1Y2HLS0_9FUNG</name>
<organism evidence="2 3">
    <name type="scientific">Catenaria anguillulae PL171</name>
    <dbReference type="NCBI Taxonomy" id="765915"/>
    <lineage>
        <taxon>Eukaryota</taxon>
        <taxon>Fungi</taxon>
        <taxon>Fungi incertae sedis</taxon>
        <taxon>Blastocladiomycota</taxon>
        <taxon>Blastocladiomycetes</taxon>
        <taxon>Blastocladiales</taxon>
        <taxon>Catenariaceae</taxon>
        <taxon>Catenaria</taxon>
    </lineage>
</organism>
<evidence type="ECO:0000313" key="2">
    <source>
        <dbReference type="EMBL" id="ORZ34771.1"/>
    </source>
</evidence>
<protein>
    <recommendedName>
        <fullName evidence="1">Centrosomal protein of 76 kDa C-terminal domain-containing protein</fullName>
    </recommendedName>
</protein>
<reference evidence="2 3" key="1">
    <citation type="submission" date="2016-07" db="EMBL/GenBank/DDBJ databases">
        <title>Pervasive Adenine N6-methylation of Active Genes in Fungi.</title>
        <authorList>
            <consortium name="DOE Joint Genome Institute"/>
            <person name="Mondo S.J."/>
            <person name="Dannebaum R.O."/>
            <person name="Kuo R.C."/>
            <person name="Labutti K."/>
            <person name="Haridas S."/>
            <person name="Kuo A."/>
            <person name="Salamov A."/>
            <person name="Ahrendt S.R."/>
            <person name="Lipzen A."/>
            <person name="Sullivan W."/>
            <person name="Andreopoulos W.B."/>
            <person name="Clum A."/>
            <person name="Lindquist E."/>
            <person name="Daum C."/>
            <person name="Ramamoorthy G.K."/>
            <person name="Gryganskyi A."/>
            <person name="Culley D."/>
            <person name="Magnuson J.K."/>
            <person name="James T.Y."/>
            <person name="O'Malley M.A."/>
            <person name="Stajich J.E."/>
            <person name="Spatafora J.W."/>
            <person name="Visel A."/>
            <person name="Grigoriev I.V."/>
        </authorList>
    </citation>
    <scope>NUCLEOTIDE SEQUENCE [LARGE SCALE GENOMIC DNA]</scope>
    <source>
        <strain evidence="2 3">PL171</strain>
    </source>
</reference>
<dbReference type="EMBL" id="MCFL01000026">
    <property type="protein sequence ID" value="ORZ34771.1"/>
    <property type="molecule type" value="Genomic_DNA"/>
</dbReference>
<proteinExistence type="predicted"/>
<dbReference type="InterPro" id="IPR056288">
    <property type="entry name" value="CEP76_C"/>
</dbReference>
<keyword evidence="3" id="KW-1185">Reference proteome</keyword>
<dbReference type="Proteomes" id="UP000193411">
    <property type="component" value="Unassembled WGS sequence"/>
</dbReference>
<feature type="domain" description="Centrosomal protein of 76 kDa C-terminal" evidence="1">
    <location>
        <begin position="177"/>
        <end position="262"/>
    </location>
</feature>
<dbReference type="OrthoDB" id="10676743at2759"/>